<reference evidence="1 2" key="1">
    <citation type="journal article" date="2022" name="Nat. Genet.">
        <title>Improved pea reference genome and pan-genome highlight genomic features and evolutionary characteristics.</title>
        <authorList>
            <person name="Yang T."/>
            <person name="Liu R."/>
            <person name="Luo Y."/>
            <person name="Hu S."/>
            <person name="Wang D."/>
            <person name="Wang C."/>
            <person name="Pandey M.K."/>
            <person name="Ge S."/>
            <person name="Xu Q."/>
            <person name="Li N."/>
            <person name="Li G."/>
            <person name="Huang Y."/>
            <person name="Saxena R.K."/>
            <person name="Ji Y."/>
            <person name="Li M."/>
            <person name="Yan X."/>
            <person name="He Y."/>
            <person name="Liu Y."/>
            <person name="Wang X."/>
            <person name="Xiang C."/>
            <person name="Varshney R.K."/>
            <person name="Ding H."/>
            <person name="Gao S."/>
            <person name="Zong X."/>
        </authorList>
    </citation>
    <scope>NUCLEOTIDE SEQUENCE [LARGE SCALE GENOMIC DNA]</scope>
    <source>
        <strain evidence="1 2">cv. Zhongwan 6</strain>
    </source>
</reference>
<proteinExistence type="predicted"/>
<protein>
    <submittedName>
        <fullName evidence="1">Uncharacterized protein</fullName>
    </submittedName>
</protein>
<keyword evidence="2" id="KW-1185">Reference proteome</keyword>
<comment type="caution">
    <text evidence="1">The sequence shown here is derived from an EMBL/GenBank/DDBJ whole genome shotgun (WGS) entry which is preliminary data.</text>
</comment>
<dbReference type="Gene3D" id="2.40.50.140">
    <property type="entry name" value="Nucleic acid-binding proteins"/>
    <property type="match status" value="1"/>
</dbReference>
<dbReference type="SUPFAM" id="SSF50249">
    <property type="entry name" value="Nucleic acid-binding proteins"/>
    <property type="match status" value="1"/>
</dbReference>
<gene>
    <name evidence="1" type="ORF">KIW84_071017</name>
</gene>
<dbReference type="Gramene" id="Psat07G0101700-T1">
    <property type="protein sequence ID" value="KAI5383874.1"/>
    <property type="gene ID" value="KIW84_071017"/>
</dbReference>
<dbReference type="Proteomes" id="UP001058974">
    <property type="component" value="Chromosome 7"/>
</dbReference>
<dbReference type="InterPro" id="IPR012340">
    <property type="entry name" value="NA-bd_OB-fold"/>
</dbReference>
<dbReference type="EMBL" id="JAMSHJ010000007">
    <property type="protein sequence ID" value="KAI5383874.1"/>
    <property type="molecule type" value="Genomic_DNA"/>
</dbReference>
<evidence type="ECO:0000313" key="2">
    <source>
        <dbReference type="Proteomes" id="UP001058974"/>
    </source>
</evidence>
<accession>A0A9D4ZUC0</accession>
<dbReference type="AlphaFoldDB" id="A0A9D4ZUC0"/>
<sequence length="271" mass="31091">MIQRRYDALLFLFLIYGALLIARDDRIQVLIRSDHTAKWKQLLEEDMTCIINNGNVYDNDFQWKVCNDMKKFVFLSGTTVKPIELGNIHPKKFFFKEFSEILKGDRVVHEINNYQSKSGGRKIVVSLRLRDFGYKVEIYVRDGDAKYGFVFWDSDCVNIIGKTVEEMRKSMLEDGEDGPMVYPDELDSLLNKKMTFRVKNAKVVSSEENVDLSACSMSACGENELDFNGDVTPIKVNSSISKDDDLDYDIVGATQYSRTKPPKKVKIEPNS</sequence>
<name>A0A9D4ZUC0_PEA</name>
<organism evidence="1 2">
    <name type="scientific">Pisum sativum</name>
    <name type="common">Garden pea</name>
    <name type="synonym">Lathyrus oleraceus</name>
    <dbReference type="NCBI Taxonomy" id="3888"/>
    <lineage>
        <taxon>Eukaryota</taxon>
        <taxon>Viridiplantae</taxon>
        <taxon>Streptophyta</taxon>
        <taxon>Embryophyta</taxon>
        <taxon>Tracheophyta</taxon>
        <taxon>Spermatophyta</taxon>
        <taxon>Magnoliopsida</taxon>
        <taxon>eudicotyledons</taxon>
        <taxon>Gunneridae</taxon>
        <taxon>Pentapetalae</taxon>
        <taxon>rosids</taxon>
        <taxon>fabids</taxon>
        <taxon>Fabales</taxon>
        <taxon>Fabaceae</taxon>
        <taxon>Papilionoideae</taxon>
        <taxon>50 kb inversion clade</taxon>
        <taxon>NPAAA clade</taxon>
        <taxon>Hologalegina</taxon>
        <taxon>IRL clade</taxon>
        <taxon>Fabeae</taxon>
        <taxon>Lathyrus</taxon>
    </lineage>
</organism>
<evidence type="ECO:0000313" key="1">
    <source>
        <dbReference type="EMBL" id="KAI5383874.1"/>
    </source>
</evidence>